<feature type="compositionally biased region" description="Low complexity" evidence="4">
    <location>
        <begin position="170"/>
        <end position="181"/>
    </location>
</feature>
<keyword evidence="1" id="KW-1188">Viral release from host cell</keyword>
<dbReference type="eggNOG" id="COG3087">
    <property type="taxonomic scope" value="Bacteria"/>
</dbReference>
<sequence length="612" mass="66720">MQTRTMSVDLGERERKEAASSRRFPVSVSSETPVQRVDWQSGGQLFDEVLSHARGAVDLSRAPLPVLESHDRSKVNVGVVRDLKLDGKRLRGELVLGQSERAKELAADIADGIVTGISVGYTISQETRDEKAKRITATRWCPYEVSIVSVPADPSVGINRSASMDEQSATTTPPTDNTTPPEVLAERERASEIHALVTRARLGADFGAQLVRDGVPLEQARARILDALVVRDQQAPTNQHTRMDYGRFDAISPGTDYGEDFRRAAVDSLLIRSGIPVARPHAGARDLSGSVYDLARLSLSRQGRTGSRFGESRGPELIKRAMVTADFPAILAGALHASVRSGYESEPASHRAWVRAVPVPDFRTQQRPILGSAPSLAQVGEHGEYTDGYFTDEMASYSVMKYGRMVAISWEALVNDNLGAFLRVQPALGQAARRAEADTVYALFALNSAAGPTMQDGTALFHANHANLATSAAFDSAQLGAGRALLRKQQALGGGYLSLVPRYLVVPSERETAAEVLLANATRRVNTEKTTPEWIASLELVVEPRLANTAVYLAAEYNQIDTAELGLLEENMNGPVVEEEAEFRKDVKQWKVRHVFGAKFLDWRGVVKMPVT</sequence>
<name>Q2IIY7_ANADE</name>
<evidence type="ECO:0000313" key="7">
    <source>
        <dbReference type="Proteomes" id="UP000001935"/>
    </source>
</evidence>
<dbReference type="InterPro" id="IPR054613">
    <property type="entry name" value="Peptidase_S78_dom"/>
</dbReference>
<evidence type="ECO:0000256" key="2">
    <source>
        <dbReference type="ARBA" id="ARBA00022670"/>
    </source>
</evidence>
<feature type="compositionally biased region" description="Basic and acidic residues" evidence="4">
    <location>
        <begin position="10"/>
        <end position="20"/>
    </location>
</feature>
<dbReference type="HOGENOM" id="CLU_024622_2_0_7"/>
<dbReference type="KEGG" id="ade:Adeh_1844"/>
<dbReference type="STRING" id="290397.Adeh_1844"/>
<feature type="region of interest" description="Disordered" evidence="4">
    <location>
        <begin position="1"/>
        <end position="27"/>
    </location>
</feature>
<evidence type="ECO:0000256" key="4">
    <source>
        <dbReference type="SAM" id="MobiDB-lite"/>
    </source>
</evidence>
<dbReference type="Pfam" id="PF25209">
    <property type="entry name" value="Phage_capsid_4"/>
    <property type="match status" value="1"/>
</dbReference>
<keyword evidence="3" id="KW-0378">Hydrolase</keyword>
<dbReference type="OrthoDB" id="9806592at2"/>
<accession>Q2IIY7</accession>
<dbReference type="EMBL" id="CP000251">
    <property type="protein sequence ID" value="ABC81616.1"/>
    <property type="molecule type" value="Genomic_DNA"/>
</dbReference>
<dbReference type="AlphaFoldDB" id="Q2IIY7"/>
<dbReference type="Pfam" id="PF04586">
    <property type="entry name" value="Peptidase_S78"/>
    <property type="match status" value="1"/>
</dbReference>
<feature type="domain" description="Prohead serine protease" evidence="5">
    <location>
        <begin position="43"/>
        <end position="164"/>
    </location>
</feature>
<protein>
    <submittedName>
        <fullName evidence="6">Peptidase U35, phage prohead HK97</fullName>
    </submittedName>
</protein>
<evidence type="ECO:0000256" key="1">
    <source>
        <dbReference type="ARBA" id="ARBA00022612"/>
    </source>
</evidence>
<evidence type="ECO:0000256" key="3">
    <source>
        <dbReference type="ARBA" id="ARBA00022801"/>
    </source>
</evidence>
<organism evidence="6 7">
    <name type="scientific">Anaeromyxobacter dehalogenans (strain 2CP-C)</name>
    <dbReference type="NCBI Taxonomy" id="290397"/>
    <lineage>
        <taxon>Bacteria</taxon>
        <taxon>Pseudomonadati</taxon>
        <taxon>Myxococcota</taxon>
        <taxon>Myxococcia</taxon>
        <taxon>Myxococcales</taxon>
        <taxon>Cystobacterineae</taxon>
        <taxon>Anaeromyxobacteraceae</taxon>
        <taxon>Anaeromyxobacter</taxon>
    </lineage>
</organism>
<dbReference type="GO" id="GO:0006508">
    <property type="term" value="P:proteolysis"/>
    <property type="evidence" value="ECO:0007669"/>
    <property type="project" value="UniProtKB-KW"/>
</dbReference>
<feature type="compositionally biased region" description="Polar residues" evidence="4">
    <location>
        <begin position="158"/>
        <end position="169"/>
    </location>
</feature>
<feature type="region of interest" description="Disordered" evidence="4">
    <location>
        <begin position="157"/>
        <end position="182"/>
    </location>
</feature>
<reference evidence="6 7" key="1">
    <citation type="submission" date="2006-01" db="EMBL/GenBank/DDBJ databases">
        <title>Complete sequence of Anaeromyxobacter dehalogenans 2CP-C.</title>
        <authorList>
            <consortium name="US DOE Joint Genome Institute"/>
            <person name="Copeland A."/>
            <person name="Lucas S."/>
            <person name="Lapidus A."/>
            <person name="Barry K."/>
            <person name="Detter J.C."/>
            <person name="Glavina T."/>
            <person name="Hammon N."/>
            <person name="Israni S."/>
            <person name="Pitluck S."/>
            <person name="Brettin T."/>
            <person name="Bruce D."/>
            <person name="Han C."/>
            <person name="Tapia R."/>
            <person name="Gilna P."/>
            <person name="Kiss H."/>
            <person name="Schmutz J."/>
            <person name="Larimer F."/>
            <person name="Land M."/>
            <person name="Kyrpides N."/>
            <person name="Anderson I."/>
            <person name="Sanford R.A."/>
            <person name="Ritalahti K.M."/>
            <person name="Thomas H.S."/>
            <person name="Kirby J.R."/>
            <person name="Zhulin I.B."/>
            <person name="Loeffler F.E."/>
            <person name="Richardson P."/>
        </authorList>
    </citation>
    <scope>NUCLEOTIDE SEQUENCE [LARGE SCALE GENOMIC DNA]</scope>
    <source>
        <strain evidence="6 7">2CP-C</strain>
    </source>
</reference>
<proteinExistence type="predicted"/>
<dbReference type="GO" id="GO:0008233">
    <property type="term" value="F:peptidase activity"/>
    <property type="evidence" value="ECO:0007669"/>
    <property type="project" value="UniProtKB-KW"/>
</dbReference>
<evidence type="ECO:0000313" key="6">
    <source>
        <dbReference type="EMBL" id="ABC81616.1"/>
    </source>
</evidence>
<keyword evidence="2" id="KW-0645">Protease</keyword>
<dbReference type="Proteomes" id="UP000001935">
    <property type="component" value="Chromosome"/>
</dbReference>
<evidence type="ECO:0000259" key="5">
    <source>
        <dbReference type="Pfam" id="PF04586"/>
    </source>
</evidence>
<gene>
    <name evidence="6" type="ordered locus">Adeh_1844</name>
</gene>